<evidence type="ECO:0000313" key="1">
    <source>
        <dbReference type="EMBL" id="GAK99541.1"/>
    </source>
</evidence>
<evidence type="ECO:0000313" key="2">
    <source>
        <dbReference type="Proteomes" id="UP000029226"/>
    </source>
</evidence>
<comment type="caution">
    <text evidence="1">The sequence shown here is derived from an EMBL/GenBank/DDBJ whole genome shotgun (WGS) entry which is preliminary data.</text>
</comment>
<gene>
    <name evidence="1" type="ORF">JCM19314_3586</name>
</gene>
<protein>
    <submittedName>
        <fullName evidence="1">Uncharacterized protein</fullName>
    </submittedName>
</protein>
<sequence length="44" mass="5422">MLNPSGFLSHKMPYLIKLYPAMAEQNKKYNIQKEHIIHRRYYKQ</sequence>
<reference evidence="1 2" key="1">
    <citation type="journal article" date="2014" name="Genome Announc.">
        <title>Draft Genome Sequences of Marine Flavobacterium Nonlabens Strains NR17, NR24, NR27, NR32, NR33, and Ara13.</title>
        <authorList>
            <person name="Nakanishi M."/>
            <person name="Meirelles P."/>
            <person name="Suzuki R."/>
            <person name="Takatani N."/>
            <person name="Mino S."/>
            <person name="Suda W."/>
            <person name="Oshima K."/>
            <person name="Hattori M."/>
            <person name="Ohkuma M."/>
            <person name="Hosokawa M."/>
            <person name="Miyashita K."/>
            <person name="Thompson F.L."/>
            <person name="Niwa A."/>
            <person name="Sawabe T."/>
            <person name="Sawabe T."/>
        </authorList>
    </citation>
    <scope>NUCLEOTIDE SEQUENCE [LARGE SCALE GENOMIC DNA]</scope>
    <source>
        <strain evidence="2">JCM19314</strain>
    </source>
</reference>
<accession>A0A090QVT1</accession>
<proteinExistence type="predicted"/>
<dbReference type="AlphaFoldDB" id="A0A090QVT1"/>
<organism evidence="1 2">
    <name type="scientific">Nonlabens ulvanivorans</name>
    <name type="common">Persicivirga ulvanivorans</name>
    <dbReference type="NCBI Taxonomy" id="906888"/>
    <lineage>
        <taxon>Bacteria</taxon>
        <taxon>Pseudomonadati</taxon>
        <taxon>Bacteroidota</taxon>
        <taxon>Flavobacteriia</taxon>
        <taxon>Flavobacteriales</taxon>
        <taxon>Flavobacteriaceae</taxon>
        <taxon>Nonlabens</taxon>
    </lineage>
</organism>
<dbReference type="EMBL" id="BBMM01000002">
    <property type="protein sequence ID" value="GAK99541.1"/>
    <property type="molecule type" value="Genomic_DNA"/>
</dbReference>
<name>A0A090QVT1_NONUL</name>
<dbReference type="Proteomes" id="UP000029226">
    <property type="component" value="Unassembled WGS sequence"/>
</dbReference>